<dbReference type="Proteomes" id="UP001600165">
    <property type="component" value="Unassembled WGS sequence"/>
</dbReference>
<keyword evidence="1" id="KW-0732">Signal</keyword>
<evidence type="ECO:0000313" key="2">
    <source>
        <dbReference type="EMBL" id="MFE4108495.1"/>
    </source>
</evidence>
<protein>
    <submittedName>
        <fullName evidence="2">Uncharacterized protein</fullName>
    </submittedName>
</protein>
<dbReference type="EMBL" id="JBHZOL010000111">
    <property type="protein sequence ID" value="MFE4108495.1"/>
    <property type="molecule type" value="Genomic_DNA"/>
</dbReference>
<evidence type="ECO:0000256" key="1">
    <source>
        <dbReference type="SAM" id="SignalP"/>
    </source>
</evidence>
<organism evidence="2 3">
    <name type="scientific">Almyronema epifaneia S1</name>
    <dbReference type="NCBI Taxonomy" id="2991925"/>
    <lineage>
        <taxon>Bacteria</taxon>
        <taxon>Bacillati</taxon>
        <taxon>Cyanobacteriota</taxon>
        <taxon>Cyanophyceae</taxon>
        <taxon>Nodosilineales</taxon>
        <taxon>Nodosilineaceae</taxon>
        <taxon>Almyronema</taxon>
        <taxon>Almyronema epifaneia</taxon>
    </lineage>
</organism>
<feature type="chain" id="PRO_5046283303" evidence="1">
    <location>
        <begin position="32"/>
        <end position="172"/>
    </location>
</feature>
<feature type="signal peptide" evidence="1">
    <location>
        <begin position="1"/>
        <end position="31"/>
    </location>
</feature>
<accession>A0ABW6ILS3</accession>
<reference evidence="2 3" key="1">
    <citation type="submission" date="2024-10" db="EMBL/GenBank/DDBJ databases">
        <authorList>
            <person name="Ratan Roy A."/>
            <person name="Morales Sandoval P.H."/>
            <person name="De Los Santos Villalobos S."/>
            <person name="Chakraborty S."/>
            <person name="Mukherjee J."/>
        </authorList>
    </citation>
    <scope>NUCLEOTIDE SEQUENCE [LARGE SCALE GENOMIC DNA]</scope>
    <source>
        <strain evidence="2 3">S1</strain>
    </source>
</reference>
<sequence>MKYRLTHPQTLLAIAALIAAVMAGSALTVRAQAETSVPPVVEPCLDRSSPLAAGGAALMATATVESTDYYLIYTYEDSPNAEQYPSALLVSATADTCDVALWNTPGDFLVYANYVPFEAAVKFHEIQFSRQLDRLGREAFINAFDLSELALLEEEAAALERLGVLEAIRRNQ</sequence>
<proteinExistence type="predicted"/>
<gene>
    <name evidence="2" type="ORF">ACFVKH_19620</name>
</gene>
<name>A0ABW6ILS3_9CYAN</name>
<comment type="caution">
    <text evidence="2">The sequence shown here is derived from an EMBL/GenBank/DDBJ whole genome shotgun (WGS) entry which is preliminary data.</text>
</comment>
<evidence type="ECO:0000313" key="3">
    <source>
        <dbReference type="Proteomes" id="UP001600165"/>
    </source>
</evidence>
<dbReference type="RefSeq" id="WP_377968124.1">
    <property type="nucleotide sequence ID" value="NZ_JBHZOL010000111.1"/>
</dbReference>
<keyword evidence="3" id="KW-1185">Reference proteome</keyword>